<evidence type="ECO:0000313" key="9">
    <source>
        <dbReference type="EMBL" id="MCJ8500714.1"/>
    </source>
</evidence>
<dbReference type="FunFam" id="3.30.540.10:FF:000003">
    <property type="entry name" value="Inositol-1-monophosphatase"/>
    <property type="match status" value="1"/>
</dbReference>
<keyword evidence="6 7" id="KW-0460">Magnesium</keyword>
<dbReference type="GO" id="GO:0046872">
    <property type="term" value="F:metal ion binding"/>
    <property type="evidence" value="ECO:0007669"/>
    <property type="project" value="UniProtKB-KW"/>
</dbReference>
<evidence type="ECO:0000256" key="1">
    <source>
        <dbReference type="ARBA" id="ARBA00001033"/>
    </source>
</evidence>
<evidence type="ECO:0000256" key="7">
    <source>
        <dbReference type="PIRSR" id="PIRSR600760-2"/>
    </source>
</evidence>
<reference evidence="9" key="1">
    <citation type="submission" date="2022-04" db="EMBL/GenBank/DDBJ databases">
        <title>Desulfatitalea alkaliphila sp. nov., a novel anaerobic sulfate-reducing bacterium isolated from terrestrial mud volcano, Taman Peninsula, Russia.</title>
        <authorList>
            <person name="Khomyakova M.A."/>
            <person name="Merkel A.Y."/>
            <person name="Slobodkin A.I."/>
        </authorList>
    </citation>
    <scope>NUCLEOTIDE SEQUENCE</scope>
    <source>
        <strain evidence="9">M08but</strain>
    </source>
</reference>
<dbReference type="Pfam" id="PF00459">
    <property type="entry name" value="Inositol_P"/>
    <property type="match status" value="1"/>
</dbReference>
<sequence>MDTQTLQRIGIRAAYRAGRILNDYFVGEFKINKKGTIDLVTEADLASEKMIVETLRETFPDHGVLAEESGASGDNRRDQWIIDPLDGTTNFAHRLPIFAVSIAYARDDQVEVGIVFHPISGELFTAIRGEGARLNDQPIRVSETAQVRDSLLVTGFPYTVATGDTIRPMARFARCLAAAQGVRRLGSAALDLCYVACGRFDGFWEEHLKPWDTAAGMLIAAEAGARVSDFSNGPYHIRHPEILAANPHLHPALVTLLHNEDS</sequence>
<dbReference type="AlphaFoldDB" id="A0AA41UJ27"/>
<dbReference type="Gene3D" id="3.30.540.10">
    <property type="entry name" value="Fructose-1,6-Bisphosphatase, subunit A, domain 1"/>
    <property type="match status" value="1"/>
</dbReference>
<dbReference type="GO" id="GO:0007165">
    <property type="term" value="P:signal transduction"/>
    <property type="evidence" value="ECO:0007669"/>
    <property type="project" value="TreeGrafter"/>
</dbReference>
<feature type="binding site" evidence="7">
    <location>
        <position position="85"/>
    </location>
    <ligand>
        <name>Mg(2+)</name>
        <dbReference type="ChEBI" id="CHEBI:18420"/>
        <label>1</label>
        <note>catalytic</note>
    </ligand>
</feature>
<dbReference type="PANTHER" id="PTHR20854">
    <property type="entry name" value="INOSITOL MONOPHOSPHATASE"/>
    <property type="match status" value="1"/>
</dbReference>
<dbReference type="CDD" id="cd01639">
    <property type="entry name" value="IMPase"/>
    <property type="match status" value="1"/>
</dbReference>
<keyword evidence="5 8" id="KW-0378">Hydrolase</keyword>
<feature type="binding site" evidence="7">
    <location>
        <position position="83"/>
    </location>
    <ligand>
        <name>Mg(2+)</name>
        <dbReference type="ChEBI" id="CHEBI:18420"/>
        <label>1</label>
        <note>catalytic</note>
    </ligand>
</feature>
<organism evidence="9 10">
    <name type="scientific">Desulfatitalea alkaliphila</name>
    <dbReference type="NCBI Taxonomy" id="2929485"/>
    <lineage>
        <taxon>Bacteria</taxon>
        <taxon>Pseudomonadati</taxon>
        <taxon>Thermodesulfobacteriota</taxon>
        <taxon>Desulfobacteria</taxon>
        <taxon>Desulfobacterales</taxon>
        <taxon>Desulfosarcinaceae</taxon>
        <taxon>Desulfatitalea</taxon>
    </lineage>
</organism>
<evidence type="ECO:0000256" key="2">
    <source>
        <dbReference type="ARBA" id="ARBA00001946"/>
    </source>
</evidence>
<dbReference type="Gene3D" id="3.40.190.80">
    <property type="match status" value="1"/>
</dbReference>
<evidence type="ECO:0000256" key="4">
    <source>
        <dbReference type="ARBA" id="ARBA00022723"/>
    </source>
</evidence>
<dbReference type="EMBL" id="JALJRB010000008">
    <property type="protein sequence ID" value="MCJ8500714.1"/>
    <property type="molecule type" value="Genomic_DNA"/>
</dbReference>
<dbReference type="PANTHER" id="PTHR20854:SF4">
    <property type="entry name" value="INOSITOL-1-MONOPHOSPHATASE-RELATED"/>
    <property type="match status" value="1"/>
</dbReference>
<dbReference type="InterPro" id="IPR020583">
    <property type="entry name" value="Inositol_monoP_metal-BS"/>
</dbReference>
<feature type="binding site" evidence="7">
    <location>
        <position position="67"/>
    </location>
    <ligand>
        <name>Mg(2+)</name>
        <dbReference type="ChEBI" id="CHEBI:18420"/>
        <label>1</label>
        <note>catalytic</note>
    </ligand>
</feature>
<dbReference type="PROSITE" id="PS00629">
    <property type="entry name" value="IMP_1"/>
    <property type="match status" value="1"/>
</dbReference>
<evidence type="ECO:0000256" key="8">
    <source>
        <dbReference type="RuleBase" id="RU364068"/>
    </source>
</evidence>
<evidence type="ECO:0000256" key="3">
    <source>
        <dbReference type="ARBA" id="ARBA00009759"/>
    </source>
</evidence>
<keyword evidence="10" id="KW-1185">Reference proteome</keyword>
<dbReference type="EC" id="3.1.3.25" evidence="8"/>
<dbReference type="GO" id="GO:0046854">
    <property type="term" value="P:phosphatidylinositol phosphate biosynthetic process"/>
    <property type="evidence" value="ECO:0007669"/>
    <property type="project" value="InterPro"/>
</dbReference>
<dbReference type="GO" id="GO:0008934">
    <property type="term" value="F:inositol monophosphate 1-phosphatase activity"/>
    <property type="evidence" value="ECO:0007669"/>
    <property type="project" value="InterPro"/>
</dbReference>
<dbReference type="Proteomes" id="UP001165427">
    <property type="component" value="Unassembled WGS sequence"/>
</dbReference>
<evidence type="ECO:0000256" key="5">
    <source>
        <dbReference type="ARBA" id="ARBA00022801"/>
    </source>
</evidence>
<comment type="catalytic activity">
    <reaction evidence="1 8">
        <text>a myo-inositol phosphate + H2O = myo-inositol + phosphate</text>
        <dbReference type="Rhea" id="RHEA:24056"/>
        <dbReference type="ChEBI" id="CHEBI:15377"/>
        <dbReference type="ChEBI" id="CHEBI:17268"/>
        <dbReference type="ChEBI" id="CHEBI:43474"/>
        <dbReference type="ChEBI" id="CHEBI:84139"/>
        <dbReference type="EC" id="3.1.3.25"/>
    </reaction>
</comment>
<protein>
    <recommendedName>
        <fullName evidence="8">Inositol-1-monophosphatase</fullName>
        <ecNumber evidence="8">3.1.3.25</ecNumber>
    </recommendedName>
</protein>
<accession>A0AA41UJ27</accession>
<dbReference type="InterPro" id="IPR020550">
    <property type="entry name" value="Inositol_monophosphatase_CS"/>
</dbReference>
<comment type="similarity">
    <text evidence="3 8">Belongs to the inositol monophosphatase superfamily.</text>
</comment>
<keyword evidence="4 7" id="KW-0479">Metal-binding</keyword>
<dbReference type="GO" id="GO:0006020">
    <property type="term" value="P:inositol metabolic process"/>
    <property type="evidence" value="ECO:0007669"/>
    <property type="project" value="TreeGrafter"/>
</dbReference>
<dbReference type="InterPro" id="IPR033942">
    <property type="entry name" value="IMPase"/>
</dbReference>
<comment type="caution">
    <text evidence="9">The sequence shown here is derived from an EMBL/GenBank/DDBJ whole genome shotgun (WGS) entry which is preliminary data.</text>
</comment>
<feature type="binding site" evidence="7">
    <location>
        <position position="86"/>
    </location>
    <ligand>
        <name>Mg(2+)</name>
        <dbReference type="ChEBI" id="CHEBI:18420"/>
        <label>1</label>
        <note>catalytic</note>
    </ligand>
</feature>
<proteinExistence type="inferred from homology"/>
<comment type="cofactor">
    <cofactor evidence="2 7 8">
        <name>Mg(2+)</name>
        <dbReference type="ChEBI" id="CHEBI:18420"/>
    </cofactor>
</comment>
<dbReference type="PRINTS" id="PR00377">
    <property type="entry name" value="IMPHPHTASES"/>
</dbReference>
<dbReference type="RefSeq" id="WP_246905943.1">
    <property type="nucleotide sequence ID" value="NZ_JALJRB010000008.1"/>
</dbReference>
<gene>
    <name evidence="9" type="ORF">MRX98_09045</name>
</gene>
<dbReference type="SUPFAM" id="SSF56655">
    <property type="entry name" value="Carbohydrate phosphatase"/>
    <property type="match status" value="1"/>
</dbReference>
<dbReference type="InterPro" id="IPR000760">
    <property type="entry name" value="Inositol_monophosphatase-like"/>
</dbReference>
<evidence type="ECO:0000256" key="6">
    <source>
        <dbReference type="ARBA" id="ARBA00022842"/>
    </source>
</evidence>
<name>A0AA41UJ27_9BACT</name>
<dbReference type="PROSITE" id="PS00630">
    <property type="entry name" value="IMP_2"/>
    <property type="match status" value="1"/>
</dbReference>
<evidence type="ECO:0000313" key="10">
    <source>
        <dbReference type="Proteomes" id="UP001165427"/>
    </source>
</evidence>
<feature type="binding site" evidence="7">
    <location>
        <position position="212"/>
    </location>
    <ligand>
        <name>Mg(2+)</name>
        <dbReference type="ChEBI" id="CHEBI:18420"/>
        <label>1</label>
        <note>catalytic</note>
    </ligand>
</feature>